<comment type="caution">
    <text evidence="1">The sequence shown here is derived from an EMBL/GenBank/DDBJ whole genome shotgun (WGS) entry which is preliminary data.</text>
</comment>
<sequence length="120" mass="13332">MYPGLFESSSELAKGKEISPDVIVDIVIPPLLATAKDEPGLRMSDRFKVLVTREPVNFEDYLLPDLNKDPAELEEMGKSRAVPRAPLFSPWDVHDAEIITQRLDDGSFITYDASNSPDGI</sequence>
<reference evidence="1 2" key="1">
    <citation type="submission" date="2017-06" db="EMBL/GenBank/DDBJ databases">
        <title>Comparative genomic analysis of Ambrosia Fusariam Clade fungi.</title>
        <authorList>
            <person name="Stajich J.E."/>
            <person name="Carrillo J."/>
            <person name="Kijimoto T."/>
            <person name="Eskalen A."/>
            <person name="O'Donnell K."/>
            <person name="Kasson M."/>
        </authorList>
    </citation>
    <scope>NUCLEOTIDE SEQUENCE [LARGE SCALE GENOMIC DNA]</scope>
    <source>
        <strain evidence="1 2">NRRL62584</strain>
    </source>
</reference>
<organism evidence="1 2">
    <name type="scientific">Fusarium duplospermum</name>
    <dbReference type="NCBI Taxonomy" id="1325734"/>
    <lineage>
        <taxon>Eukaryota</taxon>
        <taxon>Fungi</taxon>
        <taxon>Dikarya</taxon>
        <taxon>Ascomycota</taxon>
        <taxon>Pezizomycotina</taxon>
        <taxon>Sordariomycetes</taxon>
        <taxon>Hypocreomycetidae</taxon>
        <taxon>Hypocreales</taxon>
        <taxon>Nectriaceae</taxon>
        <taxon>Fusarium</taxon>
        <taxon>Fusarium solani species complex</taxon>
    </lineage>
</organism>
<dbReference type="OrthoDB" id="3223806at2759"/>
<gene>
    <name evidence="1" type="ORF">CEP54_013697</name>
</gene>
<keyword evidence="2" id="KW-1185">Reference proteome</keyword>
<dbReference type="AlphaFoldDB" id="A0A428P150"/>
<protein>
    <submittedName>
        <fullName evidence="1">Uncharacterized protein</fullName>
    </submittedName>
</protein>
<evidence type="ECO:0000313" key="1">
    <source>
        <dbReference type="EMBL" id="RSL46754.1"/>
    </source>
</evidence>
<evidence type="ECO:0000313" key="2">
    <source>
        <dbReference type="Proteomes" id="UP000288168"/>
    </source>
</evidence>
<accession>A0A428P150</accession>
<name>A0A428P150_9HYPO</name>
<dbReference type="EMBL" id="NKCI01000231">
    <property type="protein sequence ID" value="RSL46754.1"/>
    <property type="molecule type" value="Genomic_DNA"/>
</dbReference>
<dbReference type="Proteomes" id="UP000288168">
    <property type="component" value="Unassembled WGS sequence"/>
</dbReference>
<proteinExistence type="predicted"/>